<keyword evidence="2" id="KW-0808">Transferase</keyword>
<feature type="region of interest" description="Disordered" evidence="1">
    <location>
        <begin position="158"/>
        <end position="181"/>
    </location>
</feature>
<keyword evidence="2" id="KW-0418">Kinase</keyword>
<name>A0ABD1RP75_9LAMI</name>
<sequence>MVEINKIHRGGAGPIFFLSSESHEAAAEVISTEIKKLEKAIHRIVVRRSTPDCLLFLPSHSHGVPPSNINGIMCHSQSLIEVVGNLTTVAETNRGTLLDFLTKDETISFSFVRGWPSSTYFIEASESPRKMQSAVKVGLDGEIDVGSFNLSADGGNSVTSGSYARRGSSTKRSISASTDSSLKDGMTVPSFEFDAFEGSANFIKKVARFEVSGTSSPLEGSVGSAEPWINLKLRNQTYFESSDAGSNVESITTSESIEKLERQSSPVEELSQVLKRADNFLHLILQNAPVVIGHQDKELRYRFIYNHFPSLREDVFYSQS</sequence>
<evidence type="ECO:0000313" key="2">
    <source>
        <dbReference type="EMBL" id="KAL2490046.1"/>
    </source>
</evidence>
<gene>
    <name evidence="2" type="ORF">Fot_43338</name>
</gene>
<dbReference type="PANTHER" id="PTHR33972:SF26">
    <property type="match status" value="1"/>
</dbReference>
<dbReference type="GO" id="GO:0016301">
    <property type="term" value="F:kinase activity"/>
    <property type="evidence" value="ECO:0007669"/>
    <property type="project" value="UniProtKB-KW"/>
</dbReference>
<evidence type="ECO:0000256" key="1">
    <source>
        <dbReference type="SAM" id="MobiDB-lite"/>
    </source>
</evidence>
<dbReference type="Proteomes" id="UP001604277">
    <property type="component" value="Unassembled WGS sequence"/>
</dbReference>
<dbReference type="EMBL" id="JBFOLJ010000012">
    <property type="protein sequence ID" value="KAL2490046.1"/>
    <property type="molecule type" value="Genomic_DNA"/>
</dbReference>
<accession>A0ABD1RP75</accession>
<proteinExistence type="predicted"/>
<evidence type="ECO:0000313" key="3">
    <source>
        <dbReference type="Proteomes" id="UP001604277"/>
    </source>
</evidence>
<keyword evidence="3" id="KW-1185">Reference proteome</keyword>
<organism evidence="2 3">
    <name type="scientific">Forsythia ovata</name>
    <dbReference type="NCBI Taxonomy" id="205694"/>
    <lineage>
        <taxon>Eukaryota</taxon>
        <taxon>Viridiplantae</taxon>
        <taxon>Streptophyta</taxon>
        <taxon>Embryophyta</taxon>
        <taxon>Tracheophyta</taxon>
        <taxon>Spermatophyta</taxon>
        <taxon>Magnoliopsida</taxon>
        <taxon>eudicotyledons</taxon>
        <taxon>Gunneridae</taxon>
        <taxon>Pentapetalae</taxon>
        <taxon>asterids</taxon>
        <taxon>lamiids</taxon>
        <taxon>Lamiales</taxon>
        <taxon>Oleaceae</taxon>
        <taxon>Forsythieae</taxon>
        <taxon>Forsythia</taxon>
    </lineage>
</organism>
<comment type="caution">
    <text evidence="2">The sequence shown here is derived from an EMBL/GenBank/DDBJ whole genome shotgun (WGS) entry which is preliminary data.</text>
</comment>
<feature type="compositionally biased region" description="Polar residues" evidence="1">
    <location>
        <begin position="170"/>
        <end position="180"/>
    </location>
</feature>
<reference evidence="3" key="1">
    <citation type="submission" date="2024-07" db="EMBL/GenBank/DDBJ databases">
        <title>Two chromosome-level genome assemblies of Korean endemic species Abeliophyllum distichum and Forsythia ovata (Oleaceae).</title>
        <authorList>
            <person name="Jang H."/>
        </authorList>
    </citation>
    <scope>NUCLEOTIDE SEQUENCE [LARGE SCALE GENOMIC DNA]</scope>
</reference>
<dbReference type="AlphaFoldDB" id="A0ABD1RP75"/>
<protein>
    <submittedName>
        <fullName evidence="2">Histidine kinase 5</fullName>
    </submittedName>
</protein>
<dbReference type="PANTHER" id="PTHR33972">
    <property type="entry name" value="EXPRESSED PROTEIN"/>
    <property type="match status" value="1"/>
</dbReference>